<dbReference type="SUPFAM" id="SSF161098">
    <property type="entry name" value="MetI-like"/>
    <property type="match status" value="1"/>
</dbReference>
<dbReference type="InterPro" id="IPR010065">
    <property type="entry name" value="AA_ABC_transptr_permease_3TM"/>
</dbReference>
<dbReference type="Proteomes" id="UP000321058">
    <property type="component" value="Unassembled WGS sequence"/>
</dbReference>
<dbReference type="PANTHER" id="PTHR30614">
    <property type="entry name" value="MEMBRANE COMPONENT OF AMINO ACID ABC TRANSPORTER"/>
    <property type="match status" value="1"/>
</dbReference>
<feature type="transmembrane region" description="Helical" evidence="8">
    <location>
        <begin position="218"/>
        <end position="242"/>
    </location>
</feature>
<reference evidence="10 11" key="1">
    <citation type="submission" date="2019-07" db="EMBL/GenBank/DDBJ databases">
        <title>Whole genome shotgun sequence of Reyranella soli NBRC 108950.</title>
        <authorList>
            <person name="Hosoyama A."/>
            <person name="Uohara A."/>
            <person name="Ohji S."/>
            <person name="Ichikawa N."/>
        </authorList>
    </citation>
    <scope>NUCLEOTIDE SEQUENCE [LARGE SCALE GENOMIC DNA]</scope>
    <source>
        <strain evidence="10 11">NBRC 108950</strain>
    </source>
</reference>
<evidence type="ECO:0000313" key="10">
    <source>
        <dbReference type="EMBL" id="GEP57395.1"/>
    </source>
</evidence>
<evidence type="ECO:0000256" key="3">
    <source>
        <dbReference type="ARBA" id="ARBA00022448"/>
    </source>
</evidence>
<feature type="transmembrane region" description="Helical" evidence="8">
    <location>
        <begin position="352"/>
        <end position="375"/>
    </location>
</feature>
<evidence type="ECO:0000256" key="4">
    <source>
        <dbReference type="ARBA" id="ARBA00022475"/>
    </source>
</evidence>
<dbReference type="GO" id="GO:0043190">
    <property type="term" value="C:ATP-binding cassette (ABC) transporter complex"/>
    <property type="evidence" value="ECO:0007669"/>
    <property type="project" value="InterPro"/>
</dbReference>
<accession>A0A512NEL6</accession>
<protein>
    <submittedName>
        <fullName evidence="10">ABC transporter permease</fullName>
    </submittedName>
</protein>
<gene>
    <name evidence="10" type="ORF">RSO01_45610</name>
</gene>
<evidence type="ECO:0000256" key="8">
    <source>
        <dbReference type="RuleBase" id="RU363032"/>
    </source>
</evidence>
<feature type="transmembrane region" description="Helical" evidence="8">
    <location>
        <begin position="294"/>
        <end position="314"/>
    </location>
</feature>
<feature type="transmembrane region" description="Helical" evidence="8">
    <location>
        <begin position="178"/>
        <end position="198"/>
    </location>
</feature>
<keyword evidence="3 8" id="KW-0813">Transport</keyword>
<dbReference type="CDD" id="cd06261">
    <property type="entry name" value="TM_PBP2"/>
    <property type="match status" value="1"/>
</dbReference>
<feature type="transmembrane region" description="Helical" evidence="8">
    <location>
        <begin position="254"/>
        <end position="282"/>
    </location>
</feature>
<evidence type="ECO:0000256" key="7">
    <source>
        <dbReference type="ARBA" id="ARBA00023136"/>
    </source>
</evidence>
<dbReference type="EMBL" id="BKAJ01000078">
    <property type="protein sequence ID" value="GEP57395.1"/>
    <property type="molecule type" value="Genomic_DNA"/>
</dbReference>
<dbReference type="PANTHER" id="PTHR30614:SF41">
    <property type="entry name" value="INNER MEMBRANE AMINO-ACID ABC TRANSPORTER PERMEASE PROTEIN YHDY"/>
    <property type="match status" value="1"/>
</dbReference>
<dbReference type="GO" id="GO:0022857">
    <property type="term" value="F:transmembrane transporter activity"/>
    <property type="evidence" value="ECO:0007669"/>
    <property type="project" value="InterPro"/>
</dbReference>
<keyword evidence="7 8" id="KW-0472">Membrane</keyword>
<comment type="similarity">
    <text evidence="2">Belongs to the binding-protein-dependent transport system permease family. HisMQ subfamily.</text>
</comment>
<dbReference type="Pfam" id="PF00528">
    <property type="entry name" value="BPD_transp_1"/>
    <property type="match status" value="1"/>
</dbReference>
<dbReference type="AlphaFoldDB" id="A0A512NEL6"/>
<dbReference type="GO" id="GO:0006865">
    <property type="term" value="P:amino acid transport"/>
    <property type="evidence" value="ECO:0007669"/>
    <property type="project" value="TreeGrafter"/>
</dbReference>
<feature type="transmembrane region" description="Helical" evidence="8">
    <location>
        <begin position="126"/>
        <end position="143"/>
    </location>
</feature>
<proteinExistence type="inferred from homology"/>
<evidence type="ECO:0000256" key="5">
    <source>
        <dbReference type="ARBA" id="ARBA00022692"/>
    </source>
</evidence>
<evidence type="ECO:0000313" key="11">
    <source>
        <dbReference type="Proteomes" id="UP000321058"/>
    </source>
</evidence>
<evidence type="ECO:0000256" key="2">
    <source>
        <dbReference type="ARBA" id="ARBA00010072"/>
    </source>
</evidence>
<evidence type="ECO:0000256" key="1">
    <source>
        <dbReference type="ARBA" id="ARBA00004429"/>
    </source>
</evidence>
<keyword evidence="4" id="KW-1003">Cell membrane</keyword>
<dbReference type="InterPro" id="IPR043429">
    <property type="entry name" value="ArtM/GltK/GlnP/TcyL/YhdX-like"/>
</dbReference>
<organism evidence="10 11">
    <name type="scientific">Reyranella soli</name>
    <dbReference type="NCBI Taxonomy" id="1230389"/>
    <lineage>
        <taxon>Bacteria</taxon>
        <taxon>Pseudomonadati</taxon>
        <taxon>Pseudomonadota</taxon>
        <taxon>Alphaproteobacteria</taxon>
        <taxon>Hyphomicrobiales</taxon>
        <taxon>Reyranellaceae</taxon>
        <taxon>Reyranella</taxon>
    </lineage>
</organism>
<feature type="transmembrane region" description="Helical" evidence="8">
    <location>
        <begin position="98"/>
        <end position="114"/>
    </location>
</feature>
<dbReference type="PROSITE" id="PS50928">
    <property type="entry name" value="ABC_TM1"/>
    <property type="match status" value="1"/>
</dbReference>
<dbReference type="InterPro" id="IPR000515">
    <property type="entry name" value="MetI-like"/>
</dbReference>
<comment type="subcellular location">
    <subcellularLocation>
        <location evidence="1">Cell inner membrane</location>
        <topology evidence="1">Multi-pass membrane protein</topology>
    </subcellularLocation>
    <subcellularLocation>
        <location evidence="8">Cell membrane</location>
        <topology evidence="8">Multi-pass membrane protein</topology>
    </subcellularLocation>
</comment>
<feature type="transmembrane region" description="Helical" evidence="8">
    <location>
        <begin position="149"/>
        <end position="166"/>
    </location>
</feature>
<feature type="domain" description="ABC transmembrane type-1" evidence="9">
    <location>
        <begin position="219"/>
        <end position="413"/>
    </location>
</feature>
<keyword evidence="11" id="KW-1185">Reference proteome</keyword>
<comment type="caution">
    <text evidence="10">The sequence shown here is derived from an EMBL/GenBank/DDBJ whole genome shotgun (WGS) entry which is preliminary data.</text>
</comment>
<feature type="transmembrane region" description="Helical" evidence="8">
    <location>
        <begin position="387"/>
        <end position="407"/>
    </location>
</feature>
<keyword evidence="5 8" id="KW-0812">Transmembrane</keyword>
<feature type="transmembrane region" description="Helical" evidence="8">
    <location>
        <begin position="33"/>
        <end position="54"/>
    </location>
</feature>
<dbReference type="InterPro" id="IPR035906">
    <property type="entry name" value="MetI-like_sf"/>
</dbReference>
<name>A0A512NEL6_9HYPH</name>
<sequence>MTDMPVGERKQLAPPVDDSGPFGWARKHLFSSWGNAITTVVLIVAMAWILSWFLEWAVFTANFTASTGSECRGGGACWALIREKWRLIFFGTFPFDQQWRPFFAVVIMLAMLVTTSDRRMWKPWRLLAIWSIGSFFTFLLMFGQLHIPLSLFLAIALAIGGVGMGFRKGIAQAGEMNLYRALAAVGLAGLVLLVVGVLPNWKLPIAPFSYVETGLWGGIPVTLILATYGLLFAFPYGILLALGRRSNLPLIKGLCVGFIELIRGVPLISLLIMASVMLPLFLPTGVTFDKFLRAQVAVILFAGAYIAEIIRGGLQSLPKGQFEAADAMGLNYVQKTALIILPQALRVVIPPLINTFIGFFKDTSLVLIIGIFDFLNTANQALVDPAWAGYPGEVYLFAAFVYFCFCYSMSRYSKYLEVELNKGTRR</sequence>
<keyword evidence="6 8" id="KW-1133">Transmembrane helix</keyword>
<dbReference type="RefSeq" id="WP_246158676.1">
    <property type="nucleotide sequence ID" value="NZ_BKAJ01000078.1"/>
</dbReference>
<dbReference type="Gene3D" id="1.10.3720.10">
    <property type="entry name" value="MetI-like"/>
    <property type="match status" value="1"/>
</dbReference>
<evidence type="ECO:0000256" key="6">
    <source>
        <dbReference type="ARBA" id="ARBA00022989"/>
    </source>
</evidence>
<dbReference type="NCBIfam" id="TIGR01726">
    <property type="entry name" value="HEQRo_perm_3TM"/>
    <property type="match status" value="1"/>
</dbReference>
<evidence type="ECO:0000259" key="9">
    <source>
        <dbReference type="PROSITE" id="PS50928"/>
    </source>
</evidence>